<dbReference type="SUPFAM" id="SSF47781">
    <property type="entry name" value="RuvA domain 2-like"/>
    <property type="match status" value="1"/>
</dbReference>
<dbReference type="GO" id="GO:0003677">
    <property type="term" value="F:DNA binding"/>
    <property type="evidence" value="ECO:0007669"/>
    <property type="project" value="InterPro"/>
</dbReference>
<feature type="domain" description="Helix-hairpin-helix DNA-binding motif class 1" evidence="2">
    <location>
        <begin position="192"/>
        <end position="211"/>
    </location>
</feature>
<dbReference type="RefSeq" id="WP_142508928.1">
    <property type="nucleotide sequence ID" value="NZ_SADV01000008.1"/>
</dbReference>
<dbReference type="InterPro" id="IPR051675">
    <property type="entry name" value="Endo/Exo/Phosphatase_dom_1"/>
</dbReference>
<dbReference type="PANTHER" id="PTHR21180:SF32">
    <property type="entry name" value="ENDONUCLEASE_EXONUCLEASE_PHOSPHATASE FAMILY DOMAIN-CONTAINING PROTEIN 1"/>
    <property type="match status" value="1"/>
</dbReference>
<evidence type="ECO:0000259" key="2">
    <source>
        <dbReference type="SMART" id="SM00278"/>
    </source>
</evidence>
<protein>
    <submittedName>
        <fullName evidence="3">Competence protein ComEA</fullName>
    </submittedName>
</protein>
<gene>
    <name evidence="3" type="ORF">C7Y47_11565</name>
</gene>
<dbReference type="GO" id="GO:0015628">
    <property type="term" value="P:protein secretion by the type II secretion system"/>
    <property type="evidence" value="ECO:0007669"/>
    <property type="project" value="TreeGrafter"/>
</dbReference>
<dbReference type="Gene3D" id="3.10.560.10">
    <property type="entry name" value="Outer membrane lipoprotein wza domain like"/>
    <property type="match status" value="1"/>
</dbReference>
<name>A0A544UI98_LYSSH</name>
<dbReference type="InterPro" id="IPR004509">
    <property type="entry name" value="Competence_ComEA_HhH"/>
</dbReference>
<keyword evidence="1" id="KW-0472">Membrane</keyword>
<dbReference type="AlphaFoldDB" id="A0A544UI98"/>
<organism evidence="3 4">
    <name type="scientific">Lysinibacillus sphaericus</name>
    <name type="common">Bacillus sphaericus</name>
    <dbReference type="NCBI Taxonomy" id="1421"/>
    <lineage>
        <taxon>Bacteria</taxon>
        <taxon>Bacillati</taxon>
        <taxon>Bacillota</taxon>
        <taxon>Bacilli</taxon>
        <taxon>Bacillales</taxon>
        <taxon>Bacillaceae</taxon>
        <taxon>Lysinibacillus</taxon>
    </lineage>
</organism>
<dbReference type="InterPro" id="IPR019554">
    <property type="entry name" value="Soluble_ligand-bd"/>
</dbReference>
<accession>A0A544UI98</accession>
<dbReference type="Pfam" id="PF10531">
    <property type="entry name" value="SLBB"/>
    <property type="match status" value="1"/>
</dbReference>
<keyword evidence="1" id="KW-1133">Transmembrane helix</keyword>
<feature type="transmembrane region" description="Helical" evidence="1">
    <location>
        <begin position="12"/>
        <end position="29"/>
    </location>
</feature>
<evidence type="ECO:0000313" key="4">
    <source>
        <dbReference type="Proteomes" id="UP000317944"/>
    </source>
</evidence>
<dbReference type="EMBL" id="SADV01000008">
    <property type="protein sequence ID" value="TQR32760.1"/>
    <property type="molecule type" value="Genomic_DNA"/>
</dbReference>
<dbReference type="Gene3D" id="1.10.150.310">
    <property type="entry name" value="Tex RuvX-like domain-like"/>
    <property type="match status" value="1"/>
</dbReference>
<dbReference type="GO" id="GO:0006281">
    <property type="term" value="P:DNA repair"/>
    <property type="evidence" value="ECO:0007669"/>
    <property type="project" value="InterPro"/>
</dbReference>
<sequence>MIQSFWQKYKKSMLLPGILVISGLCYFFFSRSDSSPPQEELIETIQPIEQPGMKESVDEAVIQQVFVDIKGAIMYPGVYELQTDQRIIDAVQLAGGYTQNADPQLINHAQKVEDEMVIYIPIKGEKPNEITSNILTMPTSGASQGDNGVKDQKVNLNKADEAKLSTLSGIGPSKAKSIISYREENGGFKTIEDLKKVSGIGEKTFERLKDFITVK</sequence>
<dbReference type="Pfam" id="PF12836">
    <property type="entry name" value="HHH_3"/>
    <property type="match status" value="1"/>
</dbReference>
<evidence type="ECO:0000313" key="3">
    <source>
        <dbReference type="EMBL" id="TQR32760.1"/>
    </source>
</evidence>
<dbReference type="GO" id="GO:0015627">
    <property type="term" value="C:type II protein secretion system complex"/>
    <property type="evidence" value="ECO:0007669"/>
    <property type="project" value="TreeGrafter"/>
</dbReference>
<dbReference type="InterPro" id="IPR010994">
    <property type="entry name" value="RuvA_2-like"/>
</dbReference>
<keyword evidence="1" id="KW-0812">Transmembrane</keyword>
<reference evidence="3 4" key="1">
    <citation type="submission" date="2018-03" db="EMBL/GenBank/DDBJ databases">
        <title>Aerobic endospore-forming bacteria genome sequencing and assembly.</title>
        <authorList>
            <person name="Cavalcante D.A."/>
            <person name="Driks A."/>
            <person name="Putonti C."/>
            <person name="De-Souza M.T."/>
        </authorList>
    </citation>
    <scope>NUCLEOTIDE SEQUENCE [LARGE SCALE GENOMIC DNA]</scope>
    <source>
        <strain evidence="3 4">SDF0037</strain>
    </source>
</reference>
<dbReference type="SMART" id="SM00278">
    <property type="entry name" value="HhH1"/>
    <property type="match status" value="2"/>
</dbReference>
<dbReference type="PANTHER" id="PTHR21180">
    <property type="entry name" value="ENDONUCLEASE/EXONUCLEASE/PHOSPHATASE FAMILY DOMAIN-CONTAINING PROTEIN 1"/>
    <property type="match status" value="1"/>
</dbReference>
<comment type="caution">
    <text evidence="3">The sequence shown here is derived from an EMBL/GenBank/DDBJ whole genome shotgun (WGS) entry which is preliminary data.</text>
</comment>
<feature type="domain" description="Helix-hairpin-helix DNA-binding motif class 1" evidence="2">
    <location>
        <begin position="162"/>
        <end position="181"/>
    </location>
</feature>
<dbReference type="NCBIfam" id="TIGR00426">
    <property type="entry name" value="competence protein ComEA helix-hairpin-helix repeat region"/>
    <property type="match status" value="1"/>
</dbReference>
<dbReference type="InterPro" id="IPR003583">
    <property type="entry name" value="Hlx-hairpin-Hlx_DNA-bd_motif"/>
</dbReference>
<dbReference type="Proteomes" id="UP000317944">
    <property type="component" value="Unassembled WGS sequence"/>
</dbReference>
<proteinExistence type="predicted"/>
<dbReference type="OrthoDB" id="9790239at2"/>
<evidence type="ECO:0000256" key="1">
    <source>
        <dbReference type="SAM" id="Phobius"/>
    </source>
</evidence>